<dbReference type="AlphaFoldDB" id="A0A194W8G4"/>
<keyword evidence="2" id="KW-1185">Reference proteome</keyword>
<protein>
    <submittedName>
        <fullName evidence="1">Uncharacterized protein</fullName>
    </submittedName>
</protein>
<dbReference type="Proteomes" id="UP000078559">
    <property type="component" value="Chromosome 8"/>
</dbReference>
<name>A0A194W8G4_CYTMA</name>
<sequence>MAFESRCKLSVGLDSYMAHLQFCDFYVHEPLVLRITATLRYFPSCQAISSPHPGVDDLVGSSSLVAP</sequence>
<reference evidence="1" key="1">
    <citation type="submission" date="2014-12" db="EMBL/GenBank/DDBJ databases">
        <title>Genome Sequence of Valsa Canker Pathogens Uncovers a Specific Adaption of Colonization on Woody Bark.</title>
        <authorList>
            <person name="Yin Z."/>
            <person name="Liu H."/>
            <person name="Gao X."/>
            <person name="Li Z."/>
            <person name="Song N."/>
            <person name="Ke X."/>
            <person name="Dai Q."/>
            <person name="Wu Y."/>
            <person name="Sun Y."/>
            <person name="Xu J.-R."/>
            <person name="Kang Z.K."/>
            <person name="Wang L."/>
            <person name="Huang L."/>
        </authorList>
    </citation>
    <scope>NUCLEOTIDE SEQUENCE [LARGE SCALE GENOMIC DNA]</scope>
    <source>
        <strain evidence="1">03-8</strain>
    </source>
</reference>
<organism evidence="1 2">
    <name type="scientific">Cytospora mali</name>
    <name type="common">Apple Valsa canker fungus</name>
    <name type="synonym">Valsa mali</name>
    <dbReference type="NCBI Taxonomy" id="578113"/>
    <lineage>
        <taxon>Eukaryota</taxon>
        <taxon>Fungi</taxon>
        <taxon>Dikarya</taxon>
        <taxon>Ascomycota</taxon>
        <taxon>Pezizomycotina</taxon>
        <taxon>Sordariomycetes</taxon>
        <taxon>Sordariomycetidae</taxon>
        <taxon>Diaporthales</taxon>
        <taxon>Cytosporaceae</taxon>
        <taxon>Cytospora</taxon>
    </lineage>
</organism>
<gene>
    <name evidence="1" type="ORF">VM1G_07582</name>
</gene>
<proteinExistence type="predicted"/>
<evidence type="ECO:0000313" key="2">
    <source>
        <dbReference type="Proteomes" id="UP000078559"/>
    </source>
</evidence>
<evidence type="ECO:0000313" key="1">
    <source>
        <dbReference type="EMBL" id="KUI72360.1"/>
    </source>
</evidence>
<dbReference type="EMBL" id="CM003105">
    <property type="protein sequence ID" value="KUI72360.1"/>
    <property type="molecule type" value="Genomic_DNA"/>
</dbReference>
<accession>A0A194W8G4</accession>